<evidence type="ECO:0000313" key="2">
    <source>
        <dbReference type="Proteomes" id="UP000188879"/>
    </source>
</evidence>
<dbReference type="SUPFAM" id="SSF160719">
    <property type="entry name" value="gpW/gp25-like"/>
    <property type="match status" value="1"/>
</dbReference>
<sequence>MAGETLFRDVALELVDSRALSLYRARQTESRRTGGLRLRDLGSVEGRDNLAQALVTRLLTPRGELAALGHPLYGSRLHEVVGALNNPTTHNLAKLFVIEALKQERRVARIVGVQVAPHPTNRFMITIGIQLVPVGEDVVLDFGPLALEL</sequence>
<dbReference type="RefSeq" id="WP_076955860.1">
    <property type="nucleotide sequence ID" value="NZ_MLCO01000018.1"/>
</dbReference>
<reference evidence="1 2" key="1">
    <citation type="submission" date="2016-10" db="EMBL/GenBank/DDBJ databases">
        <title>Draft Genome sequence of Roseomonas sp. strain M3.</title>
        <authorList>
            <person name="Subhash Y."/>
            <person name="Lee S."/>
        </authorList>
    </citation>
    <scope>NUCLEOTIDE SEQUENCE [LARGE SCALE GENOMIC DNA]</scope>
    <source>
        <strain evidence="1 2">M3</strain>
    </source>
</reference>
<organism evidence="1 2">
    <name type="scientific">Teichococcus deserti</name>
    <dbReference type="NCBI Taxonomy" id="1817963"/>
    <lineage>
        <taxon>Bacteria</taxon>
        <taxon>Pseudomonadati</taxon>
        <taxon>Pseudomonadota</taxon>
        <taxon>Alphaproteobacteria</taxon>
        <taxon>Acetobacterales</taxon>
        <taxon>Roseomonadaceae</taxon>
        <taxon>Roseomonas</taxon>
    </lineage>
</organism>
<keyword evidence="2" id="KW-1185">Reference proteome</keyword>
<dbReference type="AlphaFoldDB" id="A0A1V2H827"/>
<proteinExistence type="predicted"/>
<comment type="caution">
    <text evidence="1">The sequence shown here is derived from an EMBL/GenBank/DDBJ whole genome shotgun (WGS) entry which is preliminary data.</text>
</comment>
<dbReference type="Gene3D" id="3.10.450.40">
    <property type="match status" value="1"/>
</dbReference>
<evidence type="ECO:0008006" key="3">
    <source>
        <dbReference type="Google" id="ProtNLM"/>
    </source>
</evidence>
<gene>
    <name evidence="1" type="ORF">BKE38_02785</name>
</gene>
<protein>
    <recommendedName>
        <fullName evidence="3">IraD/Gp25-like domain-containing protein</fullName>
    </recommendedName>
</protein>
<dbReference type="Proteomes" id="UP000188879">
    <property type="component" value="Unassembled WGS sequence"/>
</dbReference>
<dbReference type="OrthoDB" id="8453045at2"/>
<accession>A0A1V2H827</accession>
<evidence type="ECO:0000313" key="1">
    <source>
        <dbReference type="EMBL" id="ONG58584.1"/>
    </source>
</evidence>
<dbReference type="EMBL" id="MLCO01000018">
    <property type="protein sequence ID" value="ONG58584.1"/>
    <property type="molecule type" value="Genomic_DNA"/>
</dbReference>
<name>A0A1V2H827_9PROT</name>